<gene>
    <name evidence="3" type="ORF">A4U43_C10F9740</name>
</gene>
<evidence type="ECO:0008006" key="5">
    <source>
        <dbReference type="Google" id="ProtNLM"/>
    </source>
</evidence>
<dbReference type="InterPro" id="IPR044950">
    <property type="entry name" value="TED6/7"/>
</dbReference>
<protein>
    <recommendedName>
        <fullName evidence="5">WRKY domain-containing protein</fullName>
    </recommendedName>
</protein>
<keyword evidence="2" id="KW-0812">Transmembrane</keyword>
<dbReference type="EMBL" id="CM007390">
    <property type="protein sequence ID" value="ONK56529.1"/>
    <property type="molecule type" value="Genomic_DNA"/>
</dbReference>
<feature type="transmembrane region" description="Helical" evidence="2">
    <location>
        <begin position="16"/>
        <end position="39"/>
    </location>
</feature>
<evidence type="ECO:0000256" key="1">
    <source>
        <dbReference type="SAM" id="MobiDB-lite"/>
    </source>
</evidence>
<keyword evidence="4" id="KW-1185">Reference proteome</keyword>
<feature type="compositionally biased region" description="Polar residues" evidence="1">
    <location>
        <begin position="145"/>
        <end position="159"/>
    </location>
</feature>
<dbReference type="Gramene" id="ONK56529">
    <property type="protein sequence ID" value="ONK56529"/>
    <property type="gene ID" value="A4U43_C10F9740"/>
</dbReference>
<reference evidence="4" key="1">
    <citation type="journal article" date="2017" name="Nat. Commun.">
        <title>The asparagus genome sheds light on the origin and evolution of a young Y chromosome.</title>
        <authorList>
            <person name="Harkess A."/>
            <person name="Zhou J."/>
            <person name="Xu C."/>
            <person name="Bowers J.E."/>
            <person name="Van der Hulst R."/>
            <person name="Ayyampalayam S."/>
            <person name="Mercati F."/>
            <person name="Riccardi P."/>
            <person name="McKain M.R."/>
            <person name="Kakrana A."/>
            <person name="Tang H."/>
            <person name="Ray J."/>
            <person name="Groenendijk J."/>
            <person name="Arikit S."/>
            <person name="Mathioni S.M."/>
            <person name="Nakano M."/>
            <person name="Shan H."/>
            <person name="Telgmann-Rauber A."/>
            <person name="Kanno A."/>
            <person name="Yue Z."/>
            <person name="Chen H."/>
            <person name="Li W."/>
            <person name="Chen Y."/>
            <person name="Xu X."/>
            <person name="Zhang Y."/>
            <person name="Luo S."/>
            <person name="Chen H."/>
            <person name="Gao J."/>
            <person name="Mao Z."/>
            <person name="Pires J.C."/>
            <person name="Luo M."/>
            <person name="Kudrna D."/>
            <person name="Wing R.A."/>
            <person name="Meyers B.C."/>
            <person name="Yi K."/>
            <person name="Kong H."/>
            <person name="Lavrijsen P."/>
            <person name="Sunseri F."/>
            <person name="Falavigna A."/>
            <person name="Ye Y."/>
            <person name="Leebens-Mack J.H."/>
            <person name="Chen G."/>
        </authorList>
    </citation>
    <scope>NUCLEOTIDE SEQUENCE [LARGE SCALE GENOMIC DNA]</scope>
    <source>
        <strain evidence="4">cv. DH0086</strain>
    </source>
</reference>
<name>A0A5P1E263_ASPOF</name>
<dbReference type="AlphaFoldDB" id="A0A5P1E263"/>
<dbReference type="Proteomes" id="UP000243459">
    <property type="component" value="Chromosome 10"/>
</dbReference>
<keyword evidence="2" id="KW-0472">Membrane</keyword>
<proteinExistence type="predicted"/>
<feature type="region of interest" description="Disordered" evidence="1">
    <location>
        <begin position="117"/>
        <end position="176"/>
    </location>
</feature>
<sequence>MLAKHTLNSFTSPTKMAIIVVFVSLGALLFLAVALCCFLKMTNKKKKMVQEADAVNVSDRVHKHETVLPGPHGQQFVALTVDEDINIEGTVRKNEGQFTMTHKALLATVTAQEQMQLQAARPSSSEALLGPSPEPASINLAPLQQRPSPVSEDNISTPEPMQPPPSDHKSEAQSTQIVVKTSSSDGYNWLIETQRYMPCSAPVLRTIKEPKIVVQSSCDATRISDGYRWRKYG</sequence>
<evidence type="ECO:0000313" key="3">
    <source>
        <dbReference type="EMBL" id="ONK56529.1"/>
    </source>
</evidence>
<dbReference type="PANTHER" id="PTHR35697:SF1">
    <property type="entry name" value="PROTEIN TRACHEARY ELEMENT DIFFERENTIATION-RELATED 7"/>
    <property type="match status" value="1"/>
</dbReference>
<organism evidence="3 4">
    <name type="scientific">Asparagus officinalis</name>
    <name type="common">Garden asparagus</name>
    <dbReference type="NCBI Taxonomy" id="4686"/>
    <lineage>
        <taxon>Eukaryota</taxon>
        <taxon>Viridiplantae</taxon>
        <taxon>Streptophyta</taxon>
        <taxon>Embryophyta</taxon>
        <taxon>Tracheophyta</taxon>
        <taxon>Spermatophyta</taxon>
        <taxon>Magnoliopsida</taxon>
        <taxon>Liliopsida</taxon>
        <taxon>Asparagales</taxon>
        <taxon>Asparagaceae</taxon>
        <taxon>Asparagoideae</taxon>
        <taxon>Asparagus</taxon>
    </lineage>
</organism>
<feature type="compositionally biased region" description="Polar residues" evidence="1">
    <location>
        <begin position="117"/>
        <end position="126"/>
    </location>
</feature>
<evidence type="ECO:0000256" key="2">
    <source>
        <dbReference type="SAM" id="Phobius"/>
    </source>
</evidence>
<dbReference type="GO" id="GO:0009834">
    <property type="term" value="P:plant-type secondary cell wall biogenesis"/>
    <property type="evidence" value="ECO:0007669"/>
    <property type="project" value="InterPro"/>
</dbReference>
<accession>A0A5P1E263</accession>
<dbReference type="PANTHER" id="PTHR35697">
    <property type="entry name" value="OS08G0108300 PROTEIN"/>
    <property type="match status" value="1"/>
</dbReference>
<keyword evidence="2" id="KW-1133">Transmembrane helix</keyword>
<evidence type="ECO:0000313" key="4">
    <source>
        <dbReference type="Proteomes" id="UP000243459"/>
    </source>
</evidence>